<gene>
    <name evidence="9" type="ORF">ERX27_04915</name>
</gene>
<dbReference type="Proteomes" id="UP000295310">
    <property type="component" value="Unassembled WGS sequence"/>
</dbReference>
<comment type="similarity">
    <text evidence="2">Belongs to the BCCT transporter (TC 2.A.15) family.</text>
</comment>
<evidence type="ECO:0000256" key="5">
    <source>
        <dbReference type="ARBA" id="ARBA00022692"/>
    </source>
</evidence>
<feature type="transmembrane region" description="Helical" evidence="8">
    <location>
        <begin position="460"/>
        <end position="483"/>
    </location>
</feature>
<feature type="transmembrane region" description="Helical" evidence="8">
    <location>
        <begin position="84"/>
        <end position="104"/>
    </location>
</feature>
<dbReference type="GO" id="GO:0005886">
    <property type="term" value="C:plasma membrane"/>
    <property type="evidence" value="ECO:0007669"/>
    <property type="project" value="UniProtKB-SubCell"/>
</dbReference>
<evidence type="ECO:0000256" key="6">
    <source>
        <dbReference type="ARBA" id="ARBA00022989"/>
    </source>
</evidence>
<reference evidence="9 10" key="1">
    <citation type="submission" date="2019-01" db="EMBL/GenBank/DDBJ databases">
        <title>Draft genome sequences of the type strains of six Macrococcus species.</title>
        <authorList>
            <person name="Mazhar S."/>
            <person name="Altermann E."/>
            <person name="Hill C."/>
            <person name="Mcauliffe O."/>
        </authorList>
    </citation>
    <scope>NUCLEOTIDE SEQUENCE [LARGE SCALE GENOMIC DNA]</scope>
    <source>
        <strain evidence="9 10">CCM4811</strain>
    </source>
</reference>
<comment type="caution">
    <text evidence="9">The sequence shown here is derived from an EMBL/GenBank/DDBJ whole genome shotgun (WGS) entry which is preliminary data.</text>
</comment>
<evidence type="ECO:0000256" key="7">
    <source>
        <dbReference type="ARBA" id="ARBA00023136"/>
    </source>
</evidence>
<keyword evidence="7 8" id="KW-0472">Membrane</keyword>
<keyword evidence="6 8" id="KW-1133">Transmembrane helix</keyword>
<organism evidence="9 10">
    <name type="scientific">Macrococcus brunensis</name>
    <dbReference type="NCBI Taxonomy" id="198483"/>
    <lineage>
        <taxon>Bacteria</taxon>
        <taxon>Bacillati</taxon>
        <taxon>Bacillota</taxon>
        <taxon>Bacilli</taxon>
        <taxon>Bacillales</taxon>
        <taxon>Staphylococcaceae</taxon>
        <taxon>Macrococcus</taxon>
    </lineage>
</organism>
<dbReference type="AlphaFoldDB" id="A0A4R6BDZ3"/>
<feature type="transmembrane region" description="Helical" evidence="8">
    <location>
        <begin position="257"/>
        <end position="277"/>
    </location>
</feature>
<dbReference type="PANTHER" id="PTHR30047:SF7">
    <property type="entry name" value="HIGH-AFFINITY CHOLINE TRANSPORT PROTEIN"/>
    <property type="match status" value="1"/>
</dbReference>
<dbReference type="NCBIfam" id="TIGR00842">
    <property type="entry name" value="bcct"/>
    <property type="match status" value="1"/>
</dbReference>
<dbReference type="PANTHER" id="PTHR30047">
    <property type="entry name" value="HIGH-AFFINITY CHOLINE TRANSPORT PROTEIN-RELATED"/>
    <property type="match status" value="1"/>
</dbReference>
<feature type="transmembrane region" description="Helical" evidence="8">
    <location>
        <begin position="344"/>
        <end position="367"/>
    </location>
</feature>
<dbReference type="GO" id="GO:0022857">
    <property type="term" value="F:transmembrane transporter activity"/>
    <property type="evidence" value="ECO:0007669"/>
    <property type="project" value="InterPro"/>
</dbReference>
<feature type="transmembrane region" description="Helical" evidence="8">
    <location>
        <begin position="6"/>
        <end position="24"/>
    </location>
</feature>
<name>A0A4R6BDZ3_9STAP</name>
<accession>A0A4R6BDZ3</accession>
<keyword evidence="5 8" id="KW-0812">Transmembrane</keyword>
<dbReference type="InterPro" id="IPR000060">
    <property type="entry name" value="BCCT_transptr"/>
</dbReference>
<evidence type="ECO:0000256" key="8">
    <source>
        <dbReference type="SAM" id="Phobius"/>
    </source>
</evidence>
<evidence type="ECO:0000313" key="9">
    <source>
        <dbReference type="EMBL" id="TDL98020.1"/>
    </source>
</evidence>
<dbReference type="InterPro" id="IPR018093">
    <property type="entry name" value="BCCT_CS"/>
</dbReference>
<comment type="subcellular location">
    <subcellularLocation>
        <location evidence="1">Cell membrane</location>
        <topology evidence="1">Multi-pass membrane protein</topology>
    </subcellularLocation>
</comment>
<protein>
    <submittedName>
        <fullName evidence="9">BCCT family transporter</fullName>
    </submittedName>
</protein>
<feature type="transmembrane region" description="Helical" evidence="8">
    <location>
        <begin position="434"/>
        <end position="454"/>
    </location>
</feature>
<evidence type="ECO:0000256" key="3">
    <source>
        <dbReference type="ARBA" id="ARBA00022448"/>
    </source>
</evidence>
<keyword evidence="3" id="KW-0813">Transport</keyword>
<evidence type="ECO:0000313" key="10">
    <source>
        <dbReference type="Proteomes" id="UP000295310"/>
    </source>
</evidence>
<keyword evidence="10" id="KW-1185">Reference proteome</keyword>
<dbReference type="PROSITE" id="PS01303">
    <property type="entry name" value="BCCT"/>
    <property type="match status" value="1"/>
</dbReference>
<feature type="transmembrane region" description="Helical" evidence="8">
    <location>
        <begin position="227"/>
        <end position="245"/>
    </location>
</feature>
<feature type="transmembrane region" description="Helical" evidence="8">
    <location>
        <begin position="186"/>
        <end position="207"/>
    </location>
</feature>
<feature type="transmembrane region" description="Helical" evidence="8">
    <location>
        <begin position="397"/>
        <end position="422"/>
    </location>
</feature>
<evidence type="ECO:0000256" key="2">
    <source>
        <dbReference type="ARBA" id="ARBA00005658"/>
    </source>
</evidence>
<dbReference type="Pfam" id="PF02028">
    <property type="entry name" value="BCCT"/>
    <property type="match status" value="1"/>
</dbReference>
<evidence type="ECO:0000256" key="1">
    <source>
        <dbReference type="ARBA" id="ARBA00004651"/>
    </source>
</evidence>
<dbReference type="RefSeq" id="WP_133431724.1">
    <property type="nucleotide sequence ID" value="NZ_CP092179.1"/>
</dbReference>
<keyword evidence="4" id="KW-1003">Cell membrane</keyword>
<dbReference type="OrthoDB" id="9775735at2"/>
<feature type="transmembrane region" description="Helical" evidence="8">
    <location>
        <begin position="314"/>
        <end position="332"/>
    </location>
</feature>
<sequence length="491" mass="54137">MKKYTPVFIISAIICILFAAWGVITPTGMQNLTQQMTAFITKNFGWYYLITIAIILIFCLYIFFSPFGGIKLGAPDEEAEFSLPSWFAMLFSAGMGMGLVFWTTAEPISHAFKQTPKAKPGSNEAIGDAFQYAFFHWGIHAWAVYGVVALVLAYFSFYKGYPGLISATLVPLFGKEKMAGPIGKTIDVLAIIATVMGVAATLGFGAAQINEGLNYLFKIPSNFTVQVIILVVSTILFTWSAWSGIDKGIKTLSNINMLLGFALMVLLFIVGPTVYILNTFTDTLGNYVAHFVEMTLRLEPLADGRRKWIDSWTIFYWAWWIAWAPFVGIFIARVSRGRTIKEFIMGVLLVPALVCFIFFAVFGASAVHLQLGGIDLSQFPVETTTFAMLQHYPLGKIMSFITLFVIALFFITSADSATYVLGMLSSDGDINPTSLVKVTWGLLLSIIAGIVMYAGGTQGLQNILIIAALPFSVVIFFMMISLIKALRKEHL</sequence>
<proteinExistence type="inferred from homology"/>
<feature type="transmembrane region" description="Helical" evidence="8">
    <location>
        <begin position="45"/>
        <end position="64"/>
    </location>
</feature>
<evidence type="ECO:0000256" key="4">
    <source>
        <dbReference type="ARBA" id="ARBA00022475"/>
    </source>
</evidence>
<dbReference type="EMBL" id="SCWA01000007">
    <property type="protein sequence ID" value="TDL98020.1"/>
    <property type="molecule type" value="Genomic_DNA"/>
</dbReference>